<name>X0YU17_9ZZZZ</name>
<gene>
    <name evidence="1" type="ORF">S01H1_85427</name>
</gene>
<accession>X0YU17</accession>
<feature type="non-terminal residue" evidence="1">
    <location>
        <position position="88"/>
    </location>
</feature>
<protein>
    <submittedName>
        <fullName evidence="1">Uncharacterized protein</fullName>
    </submittedName>
</protein>
<feature type="non-terminal residue" evidence="1">
    <location>
        <position position="1"/>
    </location>
</feature>
<reference evidence="1" key="1">
    <citation type="journal article" date="2014" name="Front. Microbiol.">
        <title>High frequency of phylogenetically diverse reductive dehalogenase-homologous genes in deep subseafloor sedimentary metagenomes.</title>
        <authorList>
            <person name="Kawai M."/>
            <person name="Futagami T."/>
            <person name="Toyoda A."/>
            <person name="Takaki Y."/>
            <person name="Nishi S."/>
            <person name="Hori S."/>
            <person name="Arai W."/>
            <person name="Tsubouchi T."/>
            <person name="Morono Y."/>
            <person name="Uchiyama I."/>
            <person name="Ito T."/>
            <person name="Fujiyama A."/>
            <person name="Inagaki F."/>
            <person name="Takami H."/>
        </authorList>
    </citation>
    <scope>NUCLEOTIDE SEQUENCE</scope>
    <source>
        <strain evidence="1">Expedition CK06-06</strain>
    </source>
</reference>
<evidence type="ECO:0000313" key="1">
    <source>
        <dbReference type="EMBL" id="GAG50217.1"/>
    </source>
</evidence>
<organism evidence="1">
    <name type="scientific">marine sediment metagenome</name>
    <dbReference type="NCBI Taxonomy" id="412755"/>
    <lineage>
        <taxon>unclassified sequences</taxon>
        <taxon>metagenomes</taxon>
        <taxon>ecological metagenomes</taxon>
    </lineage>
</organism>
<comment type="caution">
    <text evidence="1">The sequence shown here is derived from an EMBL/GenBank/DDBJ whole genome shotgun (WGS) entry which is preliminary data.</text>
</comment>
<dbReference type="EMBL" id="BARS01058669">
    <property type="protein sequence ID" value="GAG50217.1"/>
    <property type="molecule type" value="Genomic_DNA"/>
</dbReference>
<sequence>VFFLSPAMAQTEIVPSGFLDDYGILIPNAEVKGDYNYRKEGVTISKYPNVMIEPLEIWLDPESTYKGVSPDMLKEMTEEFRNIMIKNL</sequence>
<dbReference type="Pfam" id="PF11769">
    <property type="entry name" value="DUF3313"/>
    <property type="match status" value="1"/>
</dbReference>
<dbReference type="InterPro" id="IPR021747">
    <property type="entry name" value="DUF3313"/>
</dbReference>
<proteinExistence type="predicted"/>
<dbReference type="AlphaFoldDB" id="X0YU17"/>